<sequence length="75" mass="8517">RPEFALGKKKTVEDFMTRPAVYFDEDESLEDICKCLLEVTFRRVPVTKEGKVVGIVSRPDVLKCIQGQMGREANV</sequence>
<reference evidence="3" key="1">
    <citation type="journal article" date="2014" name="Front. Microbiol.">
        <title>High frequency of phylogenetically diverse reductive dehalogenase-homologous genes in deep subseafloor sedimentary metagenomes.</title>
        <authorList>
            <person name="Kawai M."/>
            <person name="Futagami T."/>
            <person name="Toyoda A."/>
            <person name="Takaki Y."/>
            <person name="Nishi S."/>
            <person name="Hori S."/>
            <person name="Arai W."/>
            <person name="Tsubouchi T."/>
            <person name="Morono Y."/>
            <person name="Uchiyama I."/>
            <person name="Ito T."/>
            <person name="Fujiyama A."/>
            <person name="Inagaki F."/>
            <person name="Takami H."/>
        </authorList>
    </citation>
    <scope>NUCLEOTIDE SEQUENCE</scope>
    <source>
        <strain evidence="3">Expedition CK06-06</strain>
    </source>
</reference>
<dbReference type="SUPFAM" id="SSF54631">
    <property type="entry name" value="CBS-domain pair"/>
    <property type="match status" value="1"/>
</dbReference>
<dbReference type="SMART" id="SM00116">
    <property type="entry name" value="CBS"/>
    <property type="match status" value="1"/>
</dbReference>
<dbReference type="InterPro" id="IPR051257">
    <property type="entry name" value="Diverse_CBS-Domain"/>
</dbReference>
<dbReference type="Gene3D" id="3.10.580.10">
    <property type="entry name" value="CBS-domain"/>
    <property type="match status" value="1"/>
</dbReference>
<name>X0TYY6_9ZZZZ</name>
<keyword evidence="1" id="KW-0129">CBS domain</keyword>
<dbReference type="PROSITE" id="PS51371">
    <property type="entry name" value="CBS"/>
    <property type="match status" value="1"/>
</dbReference>
<evidence type="ECO:0000256" key="1">
    <source>
        <dbReference type="ARBA" id="ARBA00023122"/>
    </source>
</evidence>
<gene>
    <name evidence="3" type="ORF">S01H1_19181</name>
</gene>
<dbReference type="InterPro" id="IPR046342">
    <property type="entry name" value="CBS_dom_sf"/>
</dbReference>
<dbReference type="InterPro" id="IPR000644">
    <property type="entry name" value="CBS_dom"/>
</dbReference>
<protein>
    <recommendedName>
        <fullName evidence="2">CBS domain-containing protein</fullName>
    </recommendedName>
</protein>
<accession>X0TYY6</accession>
<dbReference type="Pfam" id="PF00571">
    <property type="entry name" value="CBS"/>
    <property type="match status" value="1"/>
</dbReference>
<organism evidence="3">
    <name type="scientific">marine sediment metagenome</name>
    <dbReference type="NCBI Taxonomy" id="412755"/>
    <lineage>
        <taxon>unclassified sequences</taxon>
        <taxon>metagenomes</taxon>
        <taxon>ecological metagenomes</taxon>
    </lineage>
</organism>
<comment type="caution">
    <text evidence="3">The sequence shown here is derived from an EMBL/GenBank/DDBJ whole genome shotgun (WGS) entry which is preliminary data.</text>
</comment>
<dbReference type="PANTHER" id="PTHR43080:SF2">
    <property type="entry name" value="CBS DOMAIN-CONTAINING PROTEIN"/>
    <property type="match status" value="1"/>
</dbReference>
<evidence type="ECO:0000313" key="3">
    <source>
        <dbReference type="EMBL" id="GAF92351.1"/>
    </source>
</evidence>
<feature type="non-terminal residue" evidence="3">
    <location>
        <position position="1"/>
    </location>
</feature>
<feature type="domain" description="CBS" evidence="2">
    <location>
        <begin position="16"/>
        <end position="73"/>
    </location>
</feature>
<proteinExistence type="predicted"/>
<dbReference type="AlphaFoldDB" id="X0TYY6"/>
<evidence type="ECO:0000259" key="2">
    <source>
        <dbReference type="PROSITE" id="PS51371"/>
    </source>
</evidence>
<dbReference type="PANTHER" id="PTHR43080">
    <property type="entry name" value="CBS DOMAIN-CONTAINING PROTEIN CBSX3, MITOCHONDRIAL"/>
    <property type="match status" value="1"/>
</dbReference>
<dbReference type="EMBL" id="BARS01010329">
    <property type="protein sequence ID" value="GAF92351.1"/>
    <property type="molecule type" value="Genomic_DNA"/>
</dbReference>